<reference evidence="3" key="1">
    <citation type="submission" date="2017-01" db="EMBL/GenBank/DDBJ databases">
        <authorList>
            <person name="Brunel B."/>
        </authorList>
    </citation>
    <scope>NUCLEOTIDE SEQUENCE [LARGE SCALE GENOMIC DNA]</scope>
</reference>
<organism evidence="2 3">
    <name type="scientific">Mesorhizobium prunaredense</name>
    <dbReference type="NCBI Taxonomy" id="1631249"/>
    <lineage>
        <taxon>Bacteria</taxon>
        <taxon>Pseudomonadati</taxon>
        <taxon>Pseudomonadota</taxon>
        <taxon>Alphaproteobacteria</taxon>
        <taxon>Hyphomicrobiales</taxon>
        <taxon>Phyllobacteriaceae</taxon>
        <taxon>Mesorhizobium</taxon>
    </lineage>
</organism>
<dbReference type="Proteomes" id="UP000188388">
    <property type="component" value="Unassembled WGS sequence"/>
</dbReference>
<dbReference type="AlphaFoldDB" id="A0A1R3VC25"/>
<proteinExistence type="predicted"/>
<name>A0A1R3VC25_9HYPH</name>
<sequence length="55" mass="5948">MANPQATLWRYMGCANRNISGGSFRTWQNEENSRAATNSGKAADRDPSATLCVVA</sequence>
<evidence type="ECO:0000313" key="2">
    <source>
        <dbReference type="EMBL" id="SIT57480.1"/>
    </source>
</evidence>
<evidence type="ECO:0000313" key="3">
    <source>
        <dbReference type="Proteomes" id="UP000188388"/>
    </source>
</evidence>
<dbReference type="EMBL" id="FTPD01000034">
    <property type="protein sequence ID" value="SIT57480.1"/>
    <property type="molecule type" value="Genomic_DNA"/>
</dbReference>
<dbReference type="STRING" id="1631249.BQ8794_40079"/>
<accession>A0A1R3VC25</accession>
<feature type="region of interest" description="Disordered" evidence="1">
    <location>
        <begin position="23"/>
        <end position="55"/>
    </location>
</feature>
<protein>
    <submittedName>
        <fullName evidence="2">Uncharacterized protein</fullName>
    </submittedName>
</protein>
<gene>
    <name evidence="2" type="ORF">BQ8794_40079</name>
</gene>
<keyword evidence="3" id="KW-1185">Reference proteome</keyword>
<evidence type="ECO:0000256" key="1">
    <source>
        <dbReference type="SAM" id="MobiDB-lite"/>
    </source>
</evidence>
<feature type="compositionally biased region" description="Polar residues" evidence="1">
    <location>
        <begin position="23"/>
        <end position="40"/>
    </location>
</feature>